<dbReference type="GO" id="GO:0005634">
    <property type="term" value="C:nucleus"/>
    <property type="evidence" value="ECO:0007669"/>
    <property type="project" value="UniProtKB-SubCell"/>
</dbReference>
<evidence type="ECO:0000256" key="5">
    <source>
        <dbReference type="ARBA" id="ARBA00022723"/>
    </source>
</evidence>
<evidence type="ECO:0000256" key="6">
    <source>
        <dbReference type="ARBA" id="ARBA00022771"/>
    </source>
</evidence>
<keyword evidence="9" id="KW-0560">Oxidoreductase</keyword>
<feature type="region of interest" description="Disordered" evidence="10">
    <location>
        <begin position="98"/>
        <end position="119"/>
    </location>
</feature>
<comment type="subcellular location">
    <subcellularLocation>
        <location evidence="2">Nucleus</location>
    </subcellularLocation>
</comment>
<dbReference type="InterPro" id="IPR036188">
    <property type="entry name" value="FAD/NAD-bd_sf"/>
</dbReference>
<dbReference type="SUPFAM" id="SSF51905">
    <property type="entry name" value="FAD/NAD(P)-binding domain"/>
    <property type="match status" value="1"/>
</dbReference>
<reference evidence="13" key="1">
    <citation type="submission" date="2022-01" db="EMBL/GenBank/DDBJ databases">
        <title>Genome Sequence Resource for Two Populations of Ditylenchus destructor, the Migratory Endoparasitic Phytonematode.</title>
        <authorList>
            <person name="Zhang H."/>
            <person name="Lin R."/>
            <person name="Xie B."/>
        </authorList>
    </citation>
    <scope>NUCLEOTIDE SEQUENCE</scope>
    <source>
        <strain evidence="13">BazhouSP</strain>
    </source>
</reference>
<evidence type="ECO:0000313" key="13">
    <source>
        <dbReference type="EMBL" id="KAI1716361.1"/>
    </source>
</evidence>
<evidence type="ECO:0000313" key="14">
    <source>
        <dbReference type="Proteomes" id="UP001201812"/>
    </source>
</evidence>
<dbReference type="Pfam" id="PF04433">
    <property type="entry name" value="SWIRM"/>
    <property type="match status" value="1"/>
</dbReference>
<dbReference type="Gene3D" id="3.50.50.60">
    <property type="entry name" value="FAD/NAD(P)-binding domain"/>
    <property type="match status" value="1"/>
</dbReference>
<sequence length="891" mass="100279">MRSSTRIPQDLRESSVTSTSSSSVTSSSITNEASPDIDIPTVTSSKSNTKSEACNGENTRKIPRRRRLRECAQVARKRLRGNHVTVWHAADLRTHESGVFQTTSSNQSTATESNTESSREGSCEQNECLQDKTCCLSIVQGCASNQSPSNNKSNGFYHISKGEHACQSCYEEISRVGRPLYDCYIEWKNRWVAESRCAPFVRLFILDELLPFWIQCVLCGKFRRMDRSMKLTPAEIGSFICAQAFPDFQHDPCQIPEEVEVSEAKRRSWIKSLSAPPLLHNSPALHYLRNDYFFDEIGMSPLNAEFSSPEIETGKENSTSAFMSPFNIPNEQSMAFSLRPDVMEYDEVHAFPEYSIEQVLYLGMRNLIITLWNLNPFEYLTFETCVSHLLCPGLARVWYCTELKRILDYLTIKNVVNYGIMKMPPIALLKERIPKNTLEVVVIGGGLSGLGAARQLRCLGAKVTVLEAKSKVGGRMQDDWSLGVCFGAGAQLITGIVNNPIVLMCHQIGLAYRLLSDECPLLDVTTGRQVSPLADRILDEHFNCMLDAIGQWKRDTKSSDNSLLNQLMNLNNKLTKCLSSKWTKEYERLLQWQIGNVEFSCGARLSDVSARHWDQNESVGQFAGAHALLSEGSGRLIRGLAEGTEIRCGYEVDKIDYSRSKKVLVHCANGKRFACDKVLVCIPLAVYQKKTIRFIPELPPEKHLALSHLGAGLIEKVAVRFPKCFWSSLLKEDGTLDYFGNVPKSEHERGLFNMFYDFSSRSKNPKNQYYVLMSYVCGDSVNLVNEKSDVEVVANFIDTLAQLFPDETIPTPMGYVVTHWGRDNRIGMSYSYVKVGASGDDYDRMAETVNNRIYFAGECTNRFFPQTMTGAYISAMRECSKIAESWVLSNL</sequence>
<evidence type="ECO:0000256" key="3">
    <source>
        <dbReference type="ARBA" id="ARBA00005995"/>
    </source>
</evidence>
<keyword evidence="6" id="KW-0863">Zinc-finger</keyword>
<comment type="caution">
    <text evidence="13">The sequence shown here is derived from an EMBL/GenBank/DDBJ whole genome shotgun (WGS) entry which is preliminary data.</text>
</comment>
<organism evidence="13 14">
    <name type="scientific">Ditylenchus destructor</name>
    <dbReference type="NCBI Taxonomy" id="166010"/>
    <lineage>
        <taxon>Eukaryota</taxon>
        <taxon>Metazoa</taxon>
        <taxon>Ecdysozoa</taxon>
        <taxon>Nematoda</taxon>
        <taxon>Chromadorea</taxon>
        <taxon>Rhabditida</taxon>
        <taxon>Tylenchina</taxon>
        <taxon>Tylenchomorpha</taxon>
        <taxon>Sphaerularioidea</taxon>
        <taxon>Anguinidae</taxon>
        <taxon>Anguininae</taxon>
        <taxon>Ditylenchus</taxon>
    </lineage>
</organism>
<feature type="domain" description="SWIRM" evidence="11">
    <location>
        <begin position="329"/>
        <end position="427"/>
    </location>
</feature>
<dbReference type="PANTHER" id="PTHR10742:SF410">
    <property type="entry name" value="LYSINE-SPECIFIC HISTONE DEMETHYLASE 2"/>
    <property type="match status" value="1"/>
</dbReference>
<comment type="similarity">
    <text evidence="3">Belongs to the flavin monoamine oxidase family.</text>
</comment>
<evidence type="ECO:0000259" key="11">
    <source>
        <dbReference type="PROSITE" id="PS50934"/>
    </source>
</evidence>
<feature type="compositionally biased region" description="Polar residues" evidence="10">
    <location>
        <begin position="41"/>
        <end position="52"/>
    </location>
</feature>
<dbReference type="Gene3D" id="3.30.40.100">
    <property type="match status" value="1"/>
</dbReference>
<evidence type="ECO:0000256" key="10">
    <source>
        <dbReference type="SAM" id="MobiDB-lite"/>
    </source>
</evidence>
<dbReference type="Gene3D" id="1.10.10.10">
    <property type="entry name" value="Winged helix-like DNA-binding domain superfamily/Winged helix DNA-binding domain"/>
    <property type="match status" value="1"/>
</dbReference>
<dbReference type="PROSITE" id="PS50934">
    <property type="entry name" value="SWIRM"/>
    <property type="match status" value="1"/>
</dbReference>
<dbReference type="Pfam" id="PF07496">
    <property type="entry name" value="zf-CW"/>
    <property type="match status" value="1"/>
</dbReference>
<accession>A0AAD4N8M1</accession>
<dbReference type="Pfam" id="PF01593">
    <property type="entry name" value="Amino_oxidase"/>
    <property type="match status" value="1"/>
</dbReference>
<dbReference type="Proteomes" id="UP001201812">
    <property type="component" value="Unassembled WGS sequence"/>
</dbReference>
<evidence type="ECO:0000256" key="8">
    <source>
        <dbReference type="ARBA" id="ARBA00022833"/>
    </source>
</evidence>
<keyword evidence="8" id="KW-0862">Zinc</keyword>
<dbReference type="EMBL" id="JAKKPZ010000010">
    <property type="protein sequence ID" value="KAI1716361.1"/>
    <property type="molecule type" value="Genomic_DNA"/>
</dbReference>
<dbReference type="AlphaFoldDB" id="A0AAD4N8M1"/>
<dbReference type="InterPro" id="IPR007526">
    <property type="entry name" value="SWIRM"/>
</dbReference>
<dbReference type="SUPFAM" id="SSF54373">
    <property type="entry name" value="FAD-linked reductases, C-terminal domain"/>
    <property type="match status" value="1"/>
</dbReference>
<evidence type="ECO:0000256" key="7">
    <source>
        <dbReference type="ARBA" id="ARBA00022827"/>
    </source>
</evidence>
<dbReference type="InterPro" id="IPR009057">
    <property type="entry name" value="Homeodomain-like_sf"/>
</dbReference>
<name>A0AAD4N8M1_9BILA</name>
<feature type="compositionally biased region" description="Low complexity" evidence="10">
    <location>
        <begin position="14"/>
        <end position="28"/>
    </location>
</feature>
<feature type="compositionally biased region" description="Polar residues" evidence="10">
    <location>
        <begin position="99"/>
        <end position="116"/>
    </location>
</feature>
<evidence type="ECO:0000256" key="9">
    <source>
        <dbReference type="ARBA" id="ARBA00023002"/>
    </source>
</evidence>
<protein>
    <submittedName>
        <fullName evidence="13">Flavin containing amine oxidoreductase domain-containing protein</fullName>
    </submittedName>
</protein>
<dbReference type="InterPro" id="IPR036388">
    <property type="entry name" value="WH-like_DNA-bd_sf"/>
</dbReference>
<dbReference type="GO" id="GO:0140682">
    <property type="term" value="F:FAD-dependent H3K4me/H3K4me3 demethylase activity"/>
    <property type="evidence" value="ECO:0007669"/>
    <property type="project" value="UniProtKB-ARBA"/>
</dbReference>
<feature type="region of interest" description="Disordered" evidence="10">
    <location>
        <begin position="1"/>
        <end position="61"/>
    </location>
</feature>
<dbReference type="GO" id="GO:0008270">
    <property type="term" value="F:zinc ion binding"/>
    <property type="evidence" value="ECO:0007669"/>
    <property type="project" value="UniProtKB-KW"/>
</dbReference>
<gene>
    <name evidence="13" type="ORF">DdX_07408</name>
</gene>
<dbReference type="Gene3D" id="3.90.660.10">
    <property type="match status" value="1"/>
</dbReference>
<keyword evidence="7" id="KW-0274">FAD</keyword>
<evidence type="ECO:0000256" key="2">
    <source>
        <dbReference type="ARBA" id="ARBA00004123"/>
    </source>
</evidence>
<proteinExistence type="inferred from homology"/>
<keyword evidence="4" id="KW-0285">Flavoprotein</keyword>
<dbReference type="PANTHER" id="PTHR10742">
    <property type="entry name" value="FLAVIN MONOAMINE OXIDASE"/>
    <property type="match status" value="1"/>
</dbReference>
<evidence type="ECO:0000259" key="12">
    <source>
        <dbReference type="PROSITE" id="PS51050"/>
    </source>
</evidence>
<evidence type="ECO:0000256" key="4">
    <source>
        <dbReference type="ARBA" id="ARBA00022630"/>
    </source>
</evidence>
<keyword evidence="14" id="KW-1185">Reference proteome</keyword>
<comment type="cofactor">
    <cofactor evidence="1">
        <name>FAD</name>
        <dbReference type="ChEBI" id="CHEBI:57692"/>
    </cofactor>
</comment>
<dbReference type="InterPro" id="IPR011124">
    <property type="entry name" value="Znf_CW"/>
</dbReference>
<dbReference type="SUPFAM" id="SSF46689">
    <property type="entry name" value="Homeodomain-like"/>
    <property type="match status" value="1"/>
</dbReference>
<dbReference type="InterPro" id="IPR002937">
    <property type="entry name" value="Amino_oxidase"/>
</dbReference>
<evidence type="ECO:0000256" key="1">
    <source>
        <dbReference type="ARBA" id="ARBA00001974"/>
    </source>
</evidence>
<dbReference type="PROSITE" id="PS51050">
    <property type="entry name" value="ZF_CW"/>
    <property type="match status" value="1"/>
</dbReference>
<feature type="domain" description="CW-type" evidence="12">
    <location>
        <begin position="207"/>
        <end position="261"/>
    </location>
</feature>
<dbReference type="InterPro" id="IPR050281">
    <property type="entry name" value="Flavin_monoamine_oxidase"/>
</dbReference>
<keyword evidence="5" id="KW-0479">Metal-binding</keyword>